<name>A0A380TB57_9ZZZZ</name>
<sequence length="241" mass="26731">MPHPFPVAFDDPPREDQVTLAVTPFDALTGHIVTRGVDVSVDGFSSPEGPWPAYYKTIRNRTGVLVLINLPPQPAYRVRVRAVNAGYFDQTFEFVPPAPDLSGRDRGREIARLGQVPLMRRPTFPFEPTATLVRGRLVRDGAAVQGYRVEAVPLPEVPDRVFSALSDERGNFALALRLPPIAGAEVLEPITVQFRFSEREDLPTLFELERDLADGRMHVFERPIDLAGTDRPDFADEGGSS</sequence>
<proteinExistence type="predicted"/>
<dbReference type="EMBL" id="UIDG01000046">
    <property type="protein sequence ID" value="SUS04681.1"/>
    <property type="molecule type" value="Genomic_DNA"/>
</dbReference>
<accession>A0A380TB57</accession>
<gene>
    <name evidence="1" type="ORF">DF3PB_140014</name>
</gene>
<reference evidence="1" key="1">
    <citation type="submission" date="2018-07" db="EMBL/GenBank/DDBJ databases">
        <authorList>
            <person name="Quirk P.G."/>
            <person name="Krulwich T.A."/>
        </authorList>
    </citation>
    <scope>NUCLEOTIDE SEQUENCE</scope>
</reference>
<organism evidence="1">
    <name type="scientific">metagenome</name>
    <dbReference type="NCBI Taxonomy" id="256318"/>
    <lineage>
        <taxon>unclassified sequences</taxon>
        <taxon>metagenomes</taxon>
    </lineage>
</organism>
<evidence type="ECO:0000313" key="1">
    <source>
        <dbReference type="EMBL" id="SUS04681.1"/>
    </source>
</evidence>
<dbReference type="AlphaFoldDB" id="A0A380TB57"/>
<protein>
    <submittedName>
        <fullName evidence="1">Uncharacterized protein</fullName>
    </submittedName>
</protein>